<accession>A0ABQ6GQV1</accession>
<dbReference type="InterPro" id="IPR013783">
    <property type="entry name" value="Ig-like_fold"/>
</dbReference>
<dbReference type="InterPro" id="IPR002772">
    <property type="entry name" value="Glyco_hydro_3_C"/>
</dbReference>
<dbReference type="PANTHER" id="PTHR42715:SF10">
    <property type="entry name" value="BETA-GLUCOSIDASE"/>
    <property type="match status" value="1"/>
</dbReference>
<dbReference type="InterPro" id="IPR050288">
    <property type="entry name" value="Cellulose_deg_GH3"/>
</dbReference>
<dbReference type="Proteomes" id="UP001157114">
    <property type="component" value="Unassembled WGS sequence"/>
</dbReference>
<keyword evidence="7" id="KW-1185">Reference proteome</keyword>
<dbReference type="InterPro" id="IPR036881">
    <property type="entry name" value="Glyco_hydro_3_C_sf"/>
</dbReference>
<dbReference type="PANTHER" id="PTHR42715">
    <property type="entry name" value="BETA-GLUCOSIDASE"/>
    <property type="match status" value="1"/>
</dbReference>
<dbReference type="PROSITE" id="PS00775">
    <property type="entry name" value="GLYCOSYL_HYDROL_F3"/>
    <property type="match status" value="1"/>
</dbReference>
<sequence length="764" mass="83575">MKRDIQAILAEMTLEEKAGMCSGLDFWRLKGVERLGIPSIMVTDGPHGLRKQQGGTDHLGIFESVPATCFPSAAGMASSWDRELIGRVGIALGEECQAEDIAVLLGPGANIKRSPLCGRNFEYFSEDPYLSSEIAASHINGVQSQGVGTSLKHFAVNNQEHRRMGVDAVVDERTLREIYLASFEGAVRQAQPWTVMSAYNKVNGTYASENAYLLTDILKEEWGHEGLVVTDWGANNNRVDGLAAGQELEMPSSGGVNDRKIVEAVHSGRLSVEVLDRAVERLLELIFRSVDNKKPEAHYDREAHHALARKVAGETMVLLKNDNNLLPLGANKKLAVIGAFAQKPRYQGGGSSHIKPTQIDVPLEEINRLAGDAAAVAHAQGYHADRDDTDDSLLEQAVEAAKGADAAIIFAGLPDRYESEGYDRKHLKMPANQNRLIEAIAGVQSNVVVILLNGSPVEMPWIGQVDSVLEAYLGGQAVGGAIADVLFGTVNPSGKLAETFPVKLSDNPSFLFFPGEGNRVEYREGIFVGYRYYDTKQVKPLFPFGHGLSYTTFVYSDLKLSSAEMLDTDTLHVQVTVQNTGDRAGKEIVQLYVRDKESSVSRPDKELKGFAKVDLQPGEKKTVTLQLNKRSFAYYNVQIKDWHVESGEYEIVIARSSEDTVLSDSLRIQSTVKVKTAVDRTTLLADLMSDPDRAPVVQGLIQSFQSGMGVPMDSDSMKEALGEGMGEMIAEMMKYMPLRSIVSFSQGAFTDEMLDGLLAQLNQL</sequence>
<dbReference type="Pfam" id="PF14310">
    <property type="entry name" value="Fn3-like"/>
    <property type="match status" value="1"/>
</dbReference>
<evidence type="ECO:0000256" key="3">
    <source>
        <dbReference type="ARBA" id="ARBA00023277"/>
    </source>
</evidence>
<evidence type="ECO:0000256" key="1">
    <source>
        <dbReference type="ARBA" id="ARBA00005336"/>
    </source>
</evidence>
<dbReference type="SMART" id="SM01217">
    <property type="entry name" value="Fn3_like"/>
    <property type="match status" value="1"/>
</dbReference>
<dbReference type="InterPro" id="IPR019800">
    <property type="entry name" value="Glyco_hydro_3_AS"/>
</dbReference>
<organism evidence="6 7">
    <name type="scientific">Paenibacillus glycanilyticus</name>
    <dbReference type="NCBI Taxonomy" id="126569"/>
    <lineage>
        <taxon>Bacteria</taxon>
        <taxon>Bacillati</taxon>
        <taxon>Bacillota</taxon>
        <taxon>Bacilli</taxon>
        <taxon>Bacillales</taxon>
        <taxon>Paenibacillaceae</taxon>
        <taxon>Paenibacillus</taxon>
    </lineage>
</organism>
<keyword evidence="2 4" id="KW-0378">Hydrolase</keyword>
<gene>
    <name evidence="6" type="ORF">MU1_57570</name>
</gene>
<dbReference type="Gene3D" id="3.40.50.1700">
    <property type="entry name" value="Glycoside hydrolase family 3 C-terminal domain"/>
    <property type="match status" value="1"/>
</dbReference>
<proteinExistence type="inferred from homology"/>
<dbReference type="InterPro" id="IPR001764">
    <property type="entry name" value="Glyco_hydro_3_N"/>
</dbReference>
<evidence type="ECO:0000256" key="4">
    <source>
        <dbReference type="RuleBase" id="RU361161"/>
    </source>
</evidence>
<evidence type="ECO:0000259" key="5">
    <source>
        <dbReference type="SMART" id="SM01217"/>
    </source>
</evidence>
<keyword evidence="4" id="KW-0326">Glycosidase</keyword>
<comment type="similarity">
    <text evidence="1 4">Belongs to the glycosyl hydrolase 3 family.</text>
</comment>
<dbReference type="GO" id="GO:0016787">
    <property type="term" value="F:hydrolase activity"/>
    <property type="evidence" value="ECO:0007669"/>
    <property type="project" value="UniProtKB-KW"/>
</dbReference>
<dbReference type="EMBL" id="BSSQ01000032">
    <property type="protein sequence ID" value="GLX71407.1"/>
    <property type="molecule type" value="Genomic_DNA"/>
</dbReference>
<dbReference type="InterPro" id="IPR036962">
    <property type="entry name" value="Glyco_hydro_3_N_sf"/>
</dbReference>
<dbReference type="InterPro" id="IPR017853">
    <property type="entry name" value="GH"/>
</dbReference>
<comment type="caution">
    <text evidence="6">The sequence shown here is derived from an EMBL/GenBank/DDBJ whole genome shotgun (WGS) entry which is preliminary data.</text>
</comment>
<dbReference type="Pfam" id="PF00933">
    <property type="entry name" value="Glyco_hydro_3"/>
    <property type="match status" value="1"/>
</dbReference>
<name>A0ABQ6GQV1_9BACL</name>
<evidence type="ECO:0000313" key="6">
    <source>
        <dbReference type="EMBL" id="GLX71407.1"/>
    </source>
</evidence>
<dbReference type="SUPFAM" id="SSF52279">
    <property type="entry name" value="Beta-D-glucan exohydrolase, C-terminal domain"/>
    <property type="match status" value="1"/>
</dbReference>
<dbReference type="Pfam" id="PF01915">
    <property type="entry name" value="Glyco_hydro_3_C"/>
    <property type="match status" value="1"/>
</dbReference>
<reference evidence="6 7" key="1">
    <citation type="submission" date="2023-03" db="EMBL/GenBank/DDBJ databases">
        <title>Draft genome sequence of the bacteria which degrade cell wall of Tricholomamatutake.</title>
        <authorList>
            <person name="Konishi Y."/>
            <person name="Fukuta Y."/>
            <person name="Shirasaka N."/>
        </authorList>
    </citation>
    <scope>NUCLEOTIDE SEQUENCE [LARGE SCALE GENOMIC DNA]</scope>
    <source>
        <strain evidence="7">mu1</strain>
    </source>
</reference>
<dbReference type="InterPro" id="IPR026891">
    <property type="entry name" value="Fn3-like"/>
</dbReference>
<dbReference type="Gene3D" id="3.20.20.300">
    <property type="entry name" value="Glycoside hydrolase, family 3, N-terminal domain"/>
    <property type="match status" value="1"/>
</dbReference>
<evidence type="ECO:0000256" key="2">
    <source>
        <dbReference type="ARBA" id="ARBA00022801"/>
    </source>
</evidence>
<feature type="domain" description="Fibronectin type III-like" evidence="5">
    <location>
        <begin position="587"/>
        <end position="657"/>
    </location>
</feature>
<dbReference type="RefSeq" id="WP_284242213.1">
    <property type="nucleotide sequence ID" value="NZ_BSSQ01000032.1"/>
</dbReference>
<evidence type="ECO:0000313" key="7">
    <source>
        <dbReference type="Proteomes" id="UP001157114"/>
    </source>
</evidence>
<keyword evidence="3" id="KW-0119">Carbohydrate metabolism</keyword>
<protein>
    <submittedName>
        <fullName evidence="6">Glycosyl hydrolase</fullName>
    </submittedName>
</protein>
<dbReference type="SUPFAM" id="SSF51445">
    <property type="entry name" value="(Trans)glycosidases"/>
    <property type="match status" value="1"/>
</dbReference>
<dbReference type="Gene3D" id="2.60.40.10">
    <property type="entry name" value="Immunoglobulins"/>
    <property type="match status" value="1"/>
</dbReference>
<dbReference type="PRINTS" id="PR00133">
    <property type="entry name" value="GLHYDRLASE3"/>
</dbReference>